<dbReference type="AlphaFoldDB" id="A0A1N6D529"/>
<gene>
    <name evidence="2" type="ORF">SAMN04490369_100368</name>
    <name evidence="3" type="ORF">SAMN05878438_3422</name>
</gene>
<accession>A0A1H8E2U6</accession>
<proteinExistence type="predicted"/>
<protein>
    <submittedName>
        <fullName evidence="3">TniQ protein</fullName>
    </submittedName>
</protein>
<evidence type="ECO:0000313" key="3">
    <source>
        <dbReference type="EMBL" id="SIN77739.1"/>
    </source>
</evidence>
<dbReference type="EMBL" id="FODB01000003">
    <property type="protein sequence ID" value="SEN13770.1"/>
    <property type="molecule type" value="Genomic_DNA"/>
</dbReference>
<evidence type="ECO:0000313" key="4">
    <source>
        <dbReference type="Proteomes" id="UP000185024"/>
    </source>
</evidence>
<dbReference type="EMBL" id="FSQX01000001">
    <property type="protein sequence ID" value="SIN77739.1"/>
    <property type="molecule type" value="Genomic_DNA"/>
</dbReference>
<dbReference type="Pfam" id="PF06527">
    <property type="entry name" value="TniQ"/>
    <property type="match status" value="1"/>
</dbReference>
<organism evidence="3 4">
    <name type="scientific">Vreelandella aquamarina</name>
    <dbReference type="NCBI Taxonomy" id="77097"/>
    <lineage>
        <taxon>Bacteria</taxon>
        <taxon>Pseudomonadati</taxon>
        <taxon>Pseudomonadota</taxon>
        <taxon>Gammaproteobacteria</taxon>
        <taxon>Oceanospirillales</taxon>
        <taxon>Halomonadaceae</taxon>
        <taxon>Vreelandella</taxon>
    </lineage>
</organism>
<name>A0A1N6D529_9GAMM</name>
<sequence>MTWALSVPLLPEESLSSWLVRAALRQGCDPLSLTGAIWPTWRIWTRDIDREIPLARMRPLVNASGISSAKFQKAGMRDDCEKVVGYSLPETRTWPWLLALGSRNRTRHGGQQVCTLCLAEDSTPYLRRHWRFAWHTGCRFHGVQLVDECPACKAPIEPHRLTAEDQHLAQCSRCHNDFRKAVCTSPLPEAFSVQVMADRVLEQDKVTFRQASIAPADWFSMVAFFIGVIRRASRRPVSPLADALLSLGISVTDCRMPVSGLAFELLAVSERCALLVALERLLSMGLEETFSVLVACNVKTSALHDPRRSPPVVLLPLLSRLSHHPHGPHRRRVPPACRPMSERAVRASWARLKRRMKAEPTS</sequence>
<evidence type="ECO:0000313" key="2">
    <source>
        <dbReference type="EMBL" id="SEN13770.1"/>
    </source>
</evidence>
<reference evidence="2 5" key="1">
    <citation type="submission" date="2016-10" db="EMBL/GenBank/DDBJ databases">
        <authorList>
            <person name="de Groot N.N."/>
        </authorList>
    </citation>
    <scope>NUCLEOTIDE SEQUENCE [LARGE SCALE GENOMIC DNA]</scope>
    <source>
        <strain evidence="2 5">558</strain>
    </source>
</reference>
<evidence type="ECO:0000259" key="1">
    <source>
        <dbReference type="Pfam" id="PF06527"/>
    </source>
</evidence>
<evidence type="ECO:0000313" key="5">
    <source>
        <dbReference type="Proteomes" id="UP000199493"/>
    </source>
</evidence>
<dbReference type="Proteomes" id="UP000199493">
    <property type="component" value="Unassembled WGS sequence"/>
</dbReference>
<feature type="domain" description="TniQ" evidence="1">
    <location>
        <begin position="6"/>
        <end position="145"/>
    </location>
</feature>
<dbReference type="RefSeq" id="WP_074211192.1">
    <property type="nucleotide sequence ID" value="NZ_BJOI01000005.1"/>
</dbReference>
<dbReference type="InterPro" id="IPR009492">
    <property type="entry name" value="TniQ"/>
</dbReference>
<accession>A0A1N6D529</accession>
<reference evidence="3 4" key="2">
    <citation type="submission" date="2016-11" db="EMBL/GenBank/DDBJ databases">
        <authorList>
            <person name="Jaros S."/>
            <person name="Januszkiewicz K."/>
            <person name="Wedrychowicz H."/>
        </authorList>
    </citation>
    <scope>NUCLEOTIDE SEQUENCE [LARGE SCALE GENOMIC DNA]</scope>
    <source>
        <strain evidence="3 4">ACAM 239</strain>
    </source>
</reference>
<dbReference type="Proteomes" id="UP000185024">
    <property type="component" value="Unassembled WGS sequence"/>
</dbReference>
<dbReference type="STRING" id="77097.SAMN04490369_100368"/>
<dbReference type="GeneID" id="97278739"/>